<dbReference type="Proteomes" id="UP000272025">
    <property type="component" value="Unassembled WGS sequence"/>
</dbReference>
<evidence type="ECO:0000313" key="3">
    <source>
        <dbReference type="EMBL" id="ROT40164.1"/>
    </source>
</evidence>
<organism evidence="3 4">
    <name type="scientific">Sodiomyces alkalinus (strain CBS 110278 / VKM F-3762 / F11)</name>
    <name type="common">Alkaliphilic filamentous fungus</name>
    <dbReference type="NCBI Taxonomy" id="1314773"/>
    <lineage>
        <taxon>Eukaryota</taxon>
        <taxon>Fungi</taxon>
        <taxon>Dikarya</taxon>
        <taxon>Ascomycota</taxon>
        <taxon>Pezizomycotina</taxon>
        <taxon>Sordariomycetes</taxon>
        <taxon>Hypocreomycetidae</taxon>
        <taxon>Glomerellales</taxon>
        <taxon>Plectosphaerellaceae</taxon>
        <taxon>Sodiomyces</taxon>
    </lineage>
</organism>
<evidence type="ECO:0008006" key="5">
    <source>
        <dbReference type="Google" id="ProtNLM"/>
    </source>
</evidence>
<evidence type="ECO:0000256" key="2">
    <source>
        <dbReference type="SAM" id="Phobius"/>
    </source>
</evidence>
<accession>A0A3N2Q066</accession>
<feature type="region of interest" description="Disordered" evidence="1">
    <location>
        <begin position="412"/>
        <end position="440"/>
    </location>
</feature>
<feature type="region of interest" description="Disordered" evidence="1">
    <location>
        <begin position="207"/>
        <end position="243"/>
    </location>
</feature>
<feature type="compositionally biased region" description="Low complexity" evidence="1">
    <location>
        <begin position="70"/>
        <end position="86"/>
    </location>
</feature>
<evidence type="ECO:0000313" key="4">
    <source>
        <dbReference type="Proteomes" id="UP000272025"/>
    </source>
</evidence>
<dbReference type="EMBL" id="ML119052">
    <property type="protein sequence ID" value="ROT40164.1"/>
    <property type="molecule type" value="Genomic_DNA"/>
</dbReference>
<dbReference type="AlphaFoldDB" id="A0A3N2Q066"/>
<proteinExistence type="predicted"/>
<keyword evidence="4" id="KW-1185">Reference proteome</keyword>
<reference evidence="3 4" key="1">
    <citation type="journal article" date="2018" name="Mol. Ecol.">
        <title>The obligate alkalophilic soda-lake fungus Sodiomyces alkalinus has shifted to a protein diet.</title>
        <authorList>
            <person name="Grum-Grzhimaylo A.A."/>
            <person name="Falkoski D.L."/>
            <person name="van den Heuvel J."/>
            <person name="Valero-Jimenez C.A."/>
            <person name="Min B."/>
            <person name="Choi I.G."/>
            <person name="Lipzen A."/>
            <person name="Daum C.G."/>
            <person name="Aanen D.K."/>
            <person name="Tsang A."/>
            <person name="Henrissat B."/>
            <person name="Bilanenko E.N."/>
            <person name="de Vries R.P."/>
            <person name="van Kan J.A.L."/>
            <person name="Grigoriev I.V."/>
            <person name="Debets A.J.M."/>
        </authorList>
    </citation>
    <scope>NUCLEOTIDE SEQUENCE [LARGE SCALE GENOMIC DNA]</scope>
    <source>
        <strain evidence="3 4">F11</strain>
    </source>
</reference>
<keyword evidence="2" id="KW-1133">Transmembrane helix</keyword>
<feature type="region of interest" description="Disordered" evidence="1">
    <location>
        <begin position="341"/>
        <end position="397"/>
    </location>
</feature>
<feature type="compositionally biased region" description="Basic and acidic residues" evidence="1">
    <location>
        <begin position="48"/>
        <end position="66"/>
    </location>
</feature>
<dbReference type="STRING" id="1314773.A0A3N2Q066"/>
<feature type="region of interest" description="Disordered" evidence="1">
    <location>
        <begin position="479"/>
        <end position="582"/>
    </location>
</feature>
<feature type="transmembrane region" description="Helical" evidence="2">
    <location>
        <begin position="791"/>
        <end position="812"/>
    </location>
</feature>
<name>A0A3N2Q066_SODAK</name>
<keyword evidence="2" id="KW-0472">Membrane</keyword>
<dbReference type="RefSeq" id="XP_028467970.1">
    <property type="nucleotide sequence ID" value="XM_028613885.1"/>
</dbReference>
<gene>
    <name evidence="3" type="ORF">SODALDRAFT_356111</name>
</gene>
<sequence length="882" mass="95411">MSASFPPHREPLSERSQSQTNSLAIRIVPYSPPRPSDSPSAASPSAAQHDKYDARADDDFAHEHFTPSDVYGSAPVVPSPGSGSPMSPRPLAAVRGRPVVSNPKVRSGSRPCHPSTHVTPVSEAPSVSSRNPTATSDISDVYALSGLDREQGLATAPRRPLSRRRNLVNIHPNSKTFSLQPQTQPAFQDAFRPSSFSLSTASSFERLSSSDWPSEGRPSSPLTTLPERSASPSTPASCSVEWTADQNPSPCNYRLVGGLRKVPETPGSKPGFSTDLPQASSSPSSHSHLPALLETEAVDRSPYPSLTNKGSFLSSHSVSTRSETTNYKVYAASSPVAVDTAVEGDSLPPPSSSDSNYPILGRSSPPVPSTPDFSQPDTAASDANYVLHGDPSPSSPSLVVAARRLRPEFSQESLVVPPLRPAKKKPSSETLASSKSRSSRLFHKGSLTSISSVFGGQEAIRSVLLGPMAWLYQPEVPSVASTQPQHPRPSASSSAPPSQPAPFHMVSHPRQWSSQLSTVASEGEGPSDLTSRSSSLLSAPDRRSSGFSPSHAREIPRVSSRFPLDANQHARSKQPDVLVEEPMPTYNRAGMTLLVKDQDEHGDGLADLHQLHNRPSRRRLSSFLSNTSSDRHLHSSGSSRTNSFNTSSLPAWARLYYGNGEPRRWLRQATSLESMAGYYDNSRPPSSFRSASPSMENASLHIHTRRQTPTPQEAPCPPAAPPRTLVTEPEEIVQIPVGSPQVQPALSKQTSSIWSPHLARDQRASRYSIWEPPSVYWSGEGGFLGRRNIQLVLFVVGFIFPFAWMIASCLPLPHKPQPGQSNVPGELAQIYHEPSYGELEYRSSRWWRNLNRCMSILGLLIIGAIIALAVVGVTRGWGRNSS</sequence>
<keyword evidence="2" id="KW-0812">Transmembrane</keyword>
<feature type="region of interest" description="Disordered" evidence="1">
    <location>
        <begin position="625"/>
        <end position="644"/>
    </location>
</feature>
<dbReference type="GeneID" id="39582363"/>
<feature type="region of interest" description="Disordered" evidence="1">
    <location>
        <begin position="255"/>
        <end position="287"/>
    </location>
</feature>
<feature type="compositionally biased region" description="Polar residues" evidence="1">
    <location>
        <begin position="510"/>
        <end position="520"/>
    </location>
</feature>
<feature type="compositionally biased region" description="Polar residues" evidence="1">
    <location>
        <begin position="125"/>
        <end position="138"/>
    </location>
</feature>
<dbReference type="OrthoDB" id="4153178at2759"/>
<evidence type="ECO:0000256" key="1">
    <source>
        <dbReference type="SAM" id="MobiDB-lite"/>
    </source>
</evidence>
<protein>
    <recommendedName>
        <fullName evidence="5">Serine-rich protein</fullName>
    </recommendedName>
</protein>
<feature type="compositionally biased region" description="Low complexity" evidence="1">
    <location>
        <begin position="37"/>
        <end position="47"/>
    </location>
</feature>
<feature type="transmembrane region" description="Helical" evidence="2">
    <location>
        <begin position="853"/>
        <end position="873"/>
    </location>
</feature>
<feature type="compositionally biased region" description="Low complexity" evidence="1">
    <location>
        <begin position="526"/>
        <end position="539"/>
    </location>
</feature>
<feature type="compositionally biased region" description="Low complexity" evidence="1">
    <location>
        <begin position="483"/>
        <end position="496"/>
    </location>
</feature>
<feature type="compositionally biased region" description="Polar residues" evidence="1">
    <location>
        <begin position="14"/>
        <end position="23"/>
    </location>
</feature>
<feature type="region of interest" description="Disordered" evidence="1">
    <location>
        <begin position="1"/>
        <end position="165"/>
    </location>
</feature>